<feature type="region of interest" description="Disordered" evidence="1">
    <location>
        <begin position="359"/>
        <end position="385"/>
    </location>
</feature>
<dbReference type="EMBL" id="CP108318">
    <property type="protein sequence ID" value="WTW62429.1"/>
    <property type="molecule type" value="Genomic_DNA"/>
</dbReference>
<dbReference type="PANTHER" id="PTHR30015:SF7">
    <property type="entry name" value="TYPE IV METHYL-DIRECTED RESTRICTION ENZYME ECOKMRR"/>
    <property type="match status" value="1"/>
</dbReference>
<reference evidence="4" key="1">
    <citation type="submission" date="2022-10" db="EMBL/GenBank/DDBJ databases">
        <title>The complete genomes of actinobacterial strains from the NBC collection.</title>
        <authorList>
            <person name="Joergensen T.S."/>
            <person name="Alvarez Arevalo M."/>
            <person name="Sterndorff E.B."/>
            <person name="Faurdal D."/>
            <person name="Vuksanovic O."/>
            <person name="Mourched A.-S."/>
            <person name="Charusanti P."/>
            <person name="Shaw S."/>
            <person name="Blin K."/>
            <person name="Weber T."/>
        </authorList>
    </citation>
    <scope>NUCLEOTIDE SEQUENCE</scope>
    <source>
        <strain evidence="4">NBC_00003</strain>
    </source>
</reference>
<dbReference type="SUPFAM" id="SSF52980">
    <property type="entry name" value="Restriction endonuclease-like"/>
    <property type="match status" value="1"/>
</dbReference>
<feature type="compositionally biased region" description="Basic and acidic residues" evidence="1">
    <location>
        <begin position="38"/>
        <end position="49"/>
    </location>
</feature>
<dbReference type="GO" id="GO:0003677">
    <property type="term" value="F:DNA binding"/>
    <property type="evidence" value="ECO:0007669"/>
    <property type="project" value="InterPro"/>
</dbReference>
<dbReference type="Gene3D" id="3.40.1350.10">
    <property type="match status" value="1"/>
</dbReference>
<dbReference type="PANTHER" id="PTHR30015">
    <property type="entry name" value="MRR RESTRICTION SYSTEM PROTEIN"/>
    <property type="match status" value="1"/>
</dbReference>
<gene>
    <name evidence="4" type="ORF">OG549_18210</name>
</gene>
<dbReference type="REBASE" id="790622">
    <property type="entry name" value="Ssp003MrrP"/>
</dbReference>
<feature type="domain" description="TerD" evidence="2">
    <location>
        <begin position="565"/>
        <end position="719"/>
    </location>
</feature>
<dbReference type="EC" id="3.1.21.-" evidence="4"/>
<feature type="region of interest" description="Disordered" evidence="1">
    <location>
        <begin position="1"/>
        <end position="60"/>
    </location>
</feature>
<feature type="compositionally biased region" description="Low complexity" evidence="1">
    <location>
        <begin position="516"/>
        <end position="530"/>
    </location>
</feature>
<dbReference type="GO" id="GO:0009307">
    <property type="term" value="P:DNA restriction-modification system"/>
    <property type="evidence" value="ECO:0007669"/>
    <property type="project" value="InterPro"/>
</dbReference>
<dbReference type="InterPro" id="IPR007560">
    <property type="entry name" value="Restrct_endonuc_IV_Mrr"/>
</dbReference>
<feature type="region of interest" description="Disordered" evidence="1">
    <location>
        <begin position="512"/>
        <end position="553"/>
    </location>
</feature>
<dbReference type="InterPro" id="IPR003325">
    <property type="entry name" value="TerD"/>
</dbReference>
<dbReference type="GO" id="GO:0015666">
    <property type="term" value="F:restriction endodeoxyribonuclease activity"/>
    <property type="evidence" value="ECO:0007669"/>
    <property type="project" value="TreeGrafter"/>
</dbReference>
<name>A0AAU2V5J0_9ACTN</name>
<evidence type="ECO:0000313" key="4">
    <source>
        <dbReference type="EMBL" id="WTW62429.1"/>
    </source>
</evidence>
<feature type="compositionally biased region" description="Low complexity" evidence="1">
    <location>
        <begin position="13"/>
        <end position="37"/>
    </location>
</feature>
<protein>
    <submittedName>
        <fullName evidence="4">Restriction endonuclease</fullName>
        <ecNumber evidence="4">3.1.21.-</ecNumber>
    </submittedName>
</protein>
<accession>A0AAU2V5J0</accession>
<organism evidence="4">
    <name type="scientific">Streptomyces sp. NBC_00003</name>
    <dbReference type="NCBI Taxonomy" id="2903608"/>
    <lineage>
        <taxon>Bacteria</taxon>
        <taxon>Bacillati</taxon>
        <taxon>Actinomycetota</taxon>
        <taxon>Actinomycetes</taxon>
        <taxon>Kitasatosporales</taxon>
        <taxon>Streptomycetaceae</taxon>
        <taxon>Streptomyces</taxon>
    </lineage>
</organism>
<dbReference type="InterPro" id="IPR011335">
    <property type="entry name" value="Restrct_endonuc-II-like"/>
</dbReference>
<evidence type="ECO:0000256" key="1">
    <source>
        <dbReference type="SAM" id="MobiDB-lite"/>
    </source>
</evidence>
<keyword evidence="4" id="KW-0255">Endonuclease</keyword>
<sequence>MSRRSGGLAGVWAEAQRQQQRQQEARQRAVVQQQRQQRAYERDLARMQREQQTAYRQGREADARQRTQELEGQVAALAGLLATGCRAVPFRVSDLTLPEAIAPFEPGQLGQPVAMPDPAHYQAQGGWTAGRRAQAQQEAEARYRHDWQAAQAAEAHRVQQLAAYRAQYDAWAAEQLAEVRAHNAGLAQLVDALRAGEPGAAVDYFSAALYSSDAWPEGFPRQVSAAFDRGARQLVLDWELPGLDVVPEVKSVRYVASSDQEKESARPVTQRRALYRDALAQCMLLVLREVFAADEFGCLESVALNGFVDDVDPATGRPAEIFLATVSVPRAAFEPLNLGQVSAVDCLVEALRGQLSARPDQRTAVRPGRRPADVGTGVVSHGGGGEPDLFTMDPIEFEGLVAELFRARGMQALTTQRSNDGGVDVEALDPDPISGGRIIVQVKRYRNTVPPTAVRDLYGTVQGAGANKGVLVTTSGFGPGSYGFAEGKPLTLVSGAELVDLLHQHGLRGRLGAGSGEAAASGEAAVPVPAQRGARDDVPEAVPAQPTAPDDLPEDFNILGMTWTGAVSLDVCALVCQGARVLAEEHFVFFNNPENPGSSVRMVPGAGGAGAGGAGTGGDRAAVRVVFDALPARADRLVLVAAVDPEANPSQDLAGFTSAAICLRDAAGRELDRLPVSDGRPGETALVLGAFRRRAGGDWDFVAGGKGYRGGLGELVGEYGVVVA</sequence>
<dbReference type="InterPro" id="IPR052906">
    <property type="entry name" value="Type_IV_Methyl-Rstrct_Enzyme"/>
</dbReference>
<keyword evidence="4" id="KW-0378">Hydrolase</keyword>
<evidence type="ECO:0000259" key="3">
    <source>
        <dbReference type="Pfam" id="PF04471"/>
    </source>
</evidence>
<feature type="domain" description="Restriction endonuclease type IV Mrr" evidence="3">
    <location>
        <begin position="391"/>
        <end position="502"/>
    </location>
</feature>
<dbReference type="InterPro" id="IPR011856">
    <property type="entry name" value="tRNA_endonuc-like_dom_sf"/>
</dbReference>
<dbReference type="AlphaFoldDB" id="A0AAU2V5J0"/>
<evidence type="ECO:0000259" key="2">
    <source>
        <dbReference type="Pfam" id="PF02342"/>
    </source>
</evidence>
<dbReference type="Pfam" id="PF04471">
    <property type="entry name" value="Mrr_cat"/>
    <property type="match status" value="1"/>
</dbReference>
<keyword evidence="4" id="KW-0540">Nuclease</keyword>
<dbReference type="Pfam" id="PF02342">
    <property type="entry name" value="TerD"/>
    <property type="match status" value="1"/>
</dbReference>
<dbReference type="Gene3D" id="2.60.60.30">
    <property type="entry name" value="sav2460 like domains"/>
    <property type="match status" value="1"/>
</dbReference>
<proteinExistence type="predicted"/>